<protein>
    <submittedName>
        <fullName evidence="3">NAD(P)-binding domain-containing protein</fullName>
    </submittedName>
</protein>
<dbReference type="GO" id="GO:0015677">
    <property type="term" value="P:copper ion import"/>
    <property type="evidence" value="ECO:0007669"/>
    <property type="project" value="TreeGrafter"/>
</dbReference>
<dbReference type="RefSeq" id="WP_166315916.1">
    <property type="nucleotide sequence ID" value="NZ_CP049866.1"/>
</dbReference>
<dbReference type="GO" id="GO:0052851">
    <property type="term" value="F:ferric-chelate reductase (NADPH) activity"/>
    <property type="evidence" value="ECO:0007669"/>
    <property type="project" value="TreeGrafter"/>
</dbReference>
<accession>A0A6G7YEA2</accession>
<name>A0A6G7YEA2_9ACTN</name>
<dbReference type="InterPro" id="IPR051267">
    <property type="entry name" value="STEAP_metalloreductase"/>
</dbReference>
<evidence type="ECO:0000313" key="4">
    <source>
        <dbReference type="Proteomes" id="UP000502035"/>
    </source>
</evidence>
<evidence type="ECO:0000256" key="1">
    <source>
        <dbReference type="ARBA" id="ARBA00023002"/>
    </source>
</evidence>
<gene>
    <name evidence="3" type="ORF">G7071_05505</name>
</gene>
<sequence>MKVTVLGTGMVGRAIALGLAGLGHDVVVGTRDAAASLARTETDDFGTWASMHSEIEVAPYAEASRGAELVVNALNGQAAIAGLEAARIADGTVLLDISNPLDFSGDHLRLFMGNDDSLGELIQREFETLRVVKSLNTMTADVMVDPSRIADGDFTTFVSGNDDAAKAQVISLLTALGHRDVIDLGDISTARGTEALMLIWVRLMGPIGTPYFSFKIAR</sequence>
<dbReference type="GO" id="GO:0008823">
    <property type="term" value="F:cupric reductase (NADH) activity"/>
    <property type="evidence" value="ECO:0007669"/>
    <property type="project" value="TreeGrafter"/>
</dbReference>
<dbReference type="PANTHER" id="PTHR14239">
    <property type="entry name" value="DUDULIN-RELATED"/>
    <property type="match status" value="1"/>
</dbReference>
<dbReference type="Proteomes" id="UP000502035">
    <property type="component" value="Chromosome"/>
</dbReference>
<reference evidence="3 4" key="1">
    <citation type="submission" date="2020-03" db="EMBL/GenBank/DDBJ databases">
        <title>Nocardioides sp. nov., isolated from fish.</title>
        <authorList>
            <person name="Hyun D.-W."/>
            <person name="Bae J.-W."/>
        </authorList>
    </citation>
    <scope>NUCLEOTIDE SEQUENCE [LARGE SCALE GENOMIC DNA]</scope>
    <source>
        <strain evidence="3 4">HDW12A</strain>
    </source>
</reference>
<dbReference type="SUPFAM" id="SSF51735">
    <property type="entry name" value="NAD(P)-binding Rossmann-fold domains"/>
    <property type="match status" value="1"/>
</dbReference>
<dbReference type="Pfam" id="PF03807">
    <property type="entry name" value="F420_oxidored"/>
    <property type="match status" value="1"/>
</dbReference>
<dbReference type="EMBL" id="CP049866">
    <property type="protein sequence ID" value="QIK74968.1"/>
    <property type="molecule type" value="Genomic_DNA"/>
</dbReference>
<dbReference type="InterPro" id="IPR036291">
    <property type="entry name" value="NAD(P)-bd_dom_sf"/>
</dbReference>
<dbReference type="InterPro" id="IPR028939">
    <property type="entry name" value="P5C_Rdtase_cat_N"/>
</dbReference>
<evidence type="ECO:0000313" key="3">
    <source>
        <dbReference type="EMBL" id="QIK74968.1"/>
    </source>
</evidence>
<dbReference type="KEGG" id="npi:G7071_05505"/>
<dbReference type="PANTHER" id="PTHR14239:SF0">
    <property type="entry name" value="F420-DEPENDENT NADP REDUCTASE"/>
    <property type="match status" value="1"/>
</dbReference>
<organism evidence="3 4">
    <name type="scientific">Nocardioides piscis</name>
    <dbReference type="NCBI Taxonomy" id="2714938"/>
    <lineage>
        <taxon>Bacteria</taxon>
        <taxon>Bacillati</taxon>
        <taxon>Actinomycetota</taxon>
        <taxon>Actinomycetes</taxon>
        <taxon>Propionibacteriales</taxon>
        <taxon>Nocardioidaceae</taxon>
        <taxon>Nocardioides</taxon>
    </lineage>
</organism>
<keyword evidence="1" id="KW-0560">Oxidoreductase</keyword>
<dbReference type="AlphaFoldDB" id="A0A6G7YEA2"/>
<dbReference type="GO" id="GO:0005886">
    <property type="term" value="C:plasma membrane"/>
    <property type="evidence" value="ECO:0007669"/>
    <property type="project" value="TreeGrafter"/>
</dbReference>
<feature type="domain" description="Pyrroline-5-carboxylate reductase catalytic N-terminal" evidence="2">
    <location>
        <begin position="2"/>
        <end position="100"/>
    </location>
</feature>
<evidence type="ECO:0000259" key="2">
    <source>
        <dbReference type="Pfam" id="PF03807"/>
    </source>
</evidence>
<keyword evidence="4" id="KW-1185">Reference proteome</keyword>
<dbReference type="Gene3D" id="3.40.50.720">
    <property type="entry name" value="NAD(P)-binding Rossmann-like Domain"/>
    <property type="match status" value="1"/>
</dbReference>
<proteinExistence type="predicted"/>